<evidence type="ECO:0000313" key="3">
    <source>
        <dbReference type="Proteomes" id="UP001155027"/>
    </source>
</evidence>
<name>A0A9X2Q2P8_9BACT</name>
<reference evidence="2" key="1">
    <citation type="submission" date="2022-08" db="EMBL/GenBank/DDBJ databases">
        <title>Genomic Encyclopedia of Type Strains, Phase V (KMG-V): Genome sequencing to study the core and pangenomes of soil and plant-associated prokaryotes.</title>
        <authorList>
            <person name="Whitman W."/>
        </authorList>
    </citation>
    <scope>NUCLEOTIDE SEQUENCE</scope>
    <source>
        <strain evidence="2">0</strain>
    </source>
</reference>
<evidence type="ECO:0000313" key="2">
    <source>
        <dbReference type="EMBL" id="MCS3679344.1"/>
    </source>
</evidence>
<proteinExistence type="predicted"/>
<feature type="region of interest" description="Disordered" evidence="1">
    <location>
        <begin position="1"/>
        <end position="46"/>
    </location>
</feature>
<sequence>MHSDSFDNPAPSMNGDRDALPAVDDSEKADSEKDDTEGDLTVETSPEEWRFQEGELLLDAVLNDGDRALFNQLYPHAEEGRAGVEASVELRAQELCEAGEERKAVLLVRAFRRLKKNAPTTPTQREWMSTDSGDSS</sequence>
<gene>
    <name evidence="2" type="ORF">GGP71_003295</name>
</gene>
<protein>
    <submittedName>
        <fullName evidence="2">Uncharacterized protein</fullName>
    </submittedName>
</protein>
<dbReference type="RefSeq" id="WP_259220407.1">
    <property type="nucleotide sequence ID" value="NZ_JANUAV010000019.1"/>
</dbReference>
<feature type="compositionally biased region" description="Basic and acidic residues" evidence="1">
    <location>
        <begin position="15"/>
        <end position="31"/>
    </location>
</feature>
<dbReference type="Proteomes" id="UP001155027">
    <property type="component" value="Unassembled WGS sequence"/>
</dbReference>
<accession>A0A9X2Q2P8</accession>
<evidence type="ECO:0000256" key="1">
    <source>
        <dbReference type="SAM" id="MobiDB-lite"/>
    </source>
</evidence>
<organism evidence="2 3">
    <name type="scientific">Salinibacter ruber</name>
    <dbReference type="NCBI Taxonomy" id="146919"/>
    <lineage>
        <taxon>Bacteria</taxon>
        <taxon>Pseudomonadati</taxon>
        <taxon>Rhodothermota</taxon>
        <taxon>Rhodothermia</taxon>
        <taxon>Rhodothermales</taxon>
        <taxon>Salinibacteraceae</taxon>
        <taxon>Salinibacter</taxon>
    </lineage>
</organism>
<comment type="caution">
    <text evidence="2">The sequence shown here is derived from an EMBL/GenBank/DDBJ whole genome shotgun (WGS) entry which is preliminary data.</text>
</comment>
<dbReference type="EMBL" id="JANUAU010000018">
    <property type="protein sequence ID" value="MCS3679344.1"/>
    <property type="molecule type" value="Genomic_DNA"/>
</dbReference>
<dbReference type="AlphaFoldDB" id="A0A9X2Q2P8"/>